<evidence type="ECO:0000313" key="5">
    <source>
        <dbReference type="Proteomes" id="UP000604737"/>
    </source>
</evidence>
<comment type="catalytic activity">
    <reaction evidence="1">
        <text>a 1,2-diacyl-sn-glycero-3-phospho-(1'-sn-glycero-3'-phosphate) + H2O = a 1,2-diacyl-sn-glycero-3-phospho-(1'-sn-glycerol) + phosphate</text>
        <dbReference type="Rhea" id="RHEA:33751"/>
        <dbReference type="ChEBI" id="CHEBI:15377"/>
        <dbReference type="ChEBI" id="CHEBI:43474"/>
        <dbReference type="ChEBI" id="CHEBI:60110"/>
        <dbReference type="ChEBI" id="CHEBI:64716"/>
        <dbReference type="EC" id="3.1.3.27"/>
    </reaction>
</comment>
<gene>
    <name evidence="4" type="ORF">GCM10007350_09510</name>
</gene>
<keyword evidence="1" id="KW-1208">Phospholipid metabolism</keyword>
<keyword evidence="1" id="KW-0378">Hydrolase</keyword>
<dbReference type="PANTHER" id="PTHR36305:SF1">
    <property type="entry name" value="PHOSPHATIDYLGLYCEROPHOSPHATASE A"/>
    <property type="match status" value="1"/>
</dbReference>
<keyword evidence="1" id="KW-0479">Metal-binding</keyword>
<comment type="caution">
    <text evidence="4">The sequence shown here is derived from an EMBL/GenBank/DDBJ whole genome shotgun (WGS) entry which is preliminary data.</text>
</comment>
<reference evidence="5" key="1">
    <citation type="journal article" date="2019" name="Int. J. Syst. Evol. Microbiol.">
        <title>The Global Catalogue of Microorganisms (GCM) 10K type strain sequencing project: providing services to taxonomists for standard genome sequencing and annotation.</title>
        <authorList>
            <consortium name="The Broad Institute Genomics Platform"/>
            <consortium name="The Broad Institute Genome Sequencing Center for Infectious Disease"/>
            <person name="Wu L."/>
            <person name="Ma J."/>
        </authorList>
    </citation>
    <scope>NUCLEOTIDE SEQUENCE [LARGE SCALE GENOMIC DNA]</scope>
    <source>
        <strain evidence="5">KCTC 23701</strain>
    </source>
</reference>
<feature type="transmembrane region" description="Helical" evidence="2">
    <location>
        <begin position="147"/>
        <end position="169"/>
    </location>
</feature>
<accession>A0ABQ3GZE7</accession>
<comment type="cofactor">
    <cofactor evidence="1">
        <name>Mg(2+)</name>
        <dbReference type="ChEBI" id="CHEBI:18420"/>
    </cofactor>
</comment>
<keyword evidence="1 2" id="KW-0812">Transmembrane</keyword>
<dbReference type="CDD" id="cd06971">
    <property type="entry name" value="PgpA"/>
    <property type="match status" value="1"/>
</dbReference>
<organism evidence="4 5">
    <name type="scientific">Jeongeupia chitinilytica</name>
    <dbReference type="NCBI Taxonomy" id="1041641"/>
    <lineage>
        <taxon>Bacteria</taxon>
        <taxon>Pseudomonadati</taxon>
        <taxon>Pseudomonadota</taxon>
        <taxon>Betaproteobacteria</taxon>
        <taxon>Neisseriales</taxon>
        <taxon>Chitinibacteraceae</taxon>
        <taxon>Jeongeupia</taxon>
    </lineage>
</organism>
<protein>
    <recommendedName>
        <fullName evidence="1">Phosphatidylglycerophosphatase A</fullName>
        <ecNumber evidence="1">3.1.3.27</ecNumber>
    </recommendedName>
    <alternativeName>
        <fullName evidence="1">Phosphatidylglycerolphosphate phosphatase A</fullName>
    </alternativeName>
</protein>
<comment type="function">
    <text evidence="1">Lipid phosphatase which dephosphorylates phosphatidylglycerophosphate (PGP) to phosphatidylglycerol (PG).</text>
</comment>
<sequence length="175" mass="18938">MKSNDHAVSPILHPDWRFLLRHPAHFIALGFGSGLPRKAPGTWGTLAGLPCCALLLAWLTPLQLAWLCIPAFVLGTWAAGVAGRALGVHDHGSIVIDEIVAIWLVLATVPQTVSGWIAAFVVFRVFDIVKPWPIRSLDARVPGGFGVMVDDLLAAGYTIAVLWGLMHFWPASLSY</sequence>
<name>A0ABQ3GZE7_9NEIS</name>
<keyword evidence="1" id="KW-0595">Phospholipid degradation</keyword>
<dbReference type="Pfam" id="PF04608">
    <property type="entry name" value="PgpA"/>
    <property type="match status" value="1"/>
</dbReference>
<keyword evidence="1" id="KW-0997">Cell inner membrane</keyword>
<evidence type="ECO:0000256" key="1">
    <source>
        <dbReference type="PIRNR" id="PIRNR006162"/>
    </source>
</evidence>
<keyword evidence="1" id="KW-0443">Lipid metabolism</keyword>
<evidence type="ECO:0000256" key="2">
    <source>
        <dbReference type="SAM" id="Phobius"/>
    </source>
</evidence>
<keyword evidence="1 2" id="KW-0472">Membrane</keyword>
<dbReference type="EMBL" id="BMYO01000002">
    <property type="protein sequence ID" value="GHD58918.1"/>
    <property type="molecule type" value="Genomic_DNA"/>
</dbReference>
<dbReference type="PANTHER" id="PTHR36305">
    <property type="entry name" value="PHOSPHATIDYLGLYCEROPHOSPHATASE A"/>
    <property type="match status" value="1"/>
</dbReference>
<evidence type="ECO:0000313" key="4">
    <source>
        <dbReference type="EMBL" id="GHD58918.1"/>
    </source>
</evidence>
<keyword evidence="1" id="KW-1003">Cell membrane</keyword>
<dbReference type="InterPro" id="IPR007686">
    <property type="entry name" value="YutG/PgpA"/>
</dbReference>
<dbReference type="InterPro" id="IPR036681">
    <property type="entry name" value="PgpA-like_sf"/>
</dbReference>
<keyword evidence="1" id="KW-0442">Lipid degradation</keyword>
<dbReference type="InterPro" id="IPR026037">
    <property type="entry name" value="PgpA"/>
</dbReference>
<feature type="domain" description="YutG/PgpA" evidence="3">
    <location>
        <begin position="27"/>
        <end position="164"/>
    </location>
</feature>
<comment type="pathway">
    <text evidence="1">Phospholipid metabolism; phosphatidylglycerol biosynthesis; phosphatidylglycerol from CDP-diacylglycerol: step 2/2.</text>
</comment>
<feature type="transmembrane region" description="Helical" evidence="2">
    <location>
        <begin position="99"/>
        <end position="126"/>
    </location>
</feature>
<feature type="transmembrane region" description="Helical" evidence="2">
    <location>
        <begin position="41"/>
        <end position="59"/>
    </location>
</feature>
<dbReference type="EC" id="3.1.3.27" evidence="1"/>
<feature type="transmembrane region" description="Helical" evidence="2">
    <location>
        <begin position="66"/>
        <end position="87"/>
    </location>
</feature>
<dbReference type="Proteomes" id="UP000604737">
    <property type="component" value="Unassembled WGS sequence"/>
</dbReference>
<proteinExistence type="predicted"/>
<keyword evidence="2" id="KW-1133">Transmembrane helix</keyword>
<comment type="subcellular location">
    <subcellularLocation>
        <location evidence="1">Cell inner membrane</location>
        <topology evidence="1">Multi-pass membrane protein</topology>
    </subcellularLocation>
</comment>
<evidence type="ECO:0000259" key="3">
    <source>
        <dbReference type="Pfam" id="PF04608"/>
    </source>
</evidence>
<keyword evidence="5" id="KW-1185">Reference proteome</keyword>
<keyword evidence="1" id="KW-0460">Magnesium</keyword>
<dbReference type="PIRSF" id="PIRSF006162">
    <property type="entry name" value="PgpA"/>
    <property type="match status" value="1"/>
</dbReference>
<dbReference type="SUPFAM" id="SSF101307">
    <property type="entry name" value="YutG-like"/>
    <property type="match status" value="1"/>
</dbReference>